<evidence type="ECO:0000313" key="4">
    <source>
        <dbReference type="Proteomes" id="UP001140091"/>
    </source>
</evidence>
<dbReference type="PROSITE" id="PS00028">
    <property type="entry name" value="ZINC_FINGER_C2H2_1"/>
    <property type="match status" value="1"/>
</dbReference>
<protein>
    <recommendedName>
        <fullName evidence="2">C2H2-type domain-containing protein</fullName>
    </recommendedName>
</protein>
<evidence type="ECO:0000313" key="3">
    <source>
        <dbReference type="EMBL" id="KAJ2932502.1"/>
    </source>
</evidence>
<evidence type="ECO:0000256" key="1">
    <source>
        <dbReference type="SAM" id="MobiDB-lite"/>
    </source>
</evidence>
<gene>
    <name evidence="3" type="ORF">H1R20_g4588</name>
</gene>
<dbReference type="InterPro" id="IPR013087">
    <property type="entry name" value="Znf_C2H2_type"/>
</dbReference>
<evidence type="ECO:0000259" key="2">
    <source>
        <dbReference type="PROSITE" id="PS00028"/>
    </source>
</evidence>
<comment type="caution">
    <text evidence="3">The sequence shown here is derived from an EMBL/GenBank/DDBJ whole genome shotgun (WGS) entry which is preliminary data.</text>
</comment>
<dbReference type="OrthoDB" id="3258262at2759"/>
<sequence length="204" mass="21839">MEQLTGEKISVADSDEDAESNLGGTAGPSSPAPTERSAADSDEETGSASLGSTWEFSAPAPPENSRRRSSISAYSTMTSTPAQELASRYRAGLPLEIVLSSSVSSSSTEPSSQPKRATVNEYNPQLHATEYKSPVVCNADLGPDCRQSRHDALLATMSEAWGYIEAQGVGMSDNIRCGRDGCHDVLRNFEALMRHLHIHNLGPR</sequence>
<dbReference type="AlphaFoldDB" id="A0A9W8JD97"/>
<keyword evidence="4" id="KW-1185">Reference proteome</keyword>
<organism evidence="3 4">
    <name type="scientific">Candolleomyces eurysporus</name>
    <dbReference type="NCBI Taxonomy" id="2828524"/>
    <lineage>
        <taxon>Eukaryota</taxon>
        <taxon>Fungi</taxon>
        <taxon>Dikarya</taxon>
        <taxon>Basidiomycota</taxon>
        <taxon>Agaricomycotina</taxon>
        <taxon>Agaricomycetes</taxon>
        <taxon>Agaricomycetidae</taxon>
        <taxon>Agaricales</taxon>
        <taxon>Agaricineae</taxon>
        <taxon>Psathyrellaceae</taxon>
        <taxon>Candolleomyces</taxon>
    </lineage>
</organism>
<feature type="compositionally biased region" description="Polar residues" evidence="1">
    <location>
        <begin position="46"/>
        <end position="55"/>
    </location>
</feature>
<dbReference type="Proteomes" id="UP001140091">
    <property type="component" value="Unassembled WGS sequence"/>
</dbReference>
<dbReference type="EMBL" id="JANBPK010000771">
    <property type="protein sequence ID" value="KAJ2932502.1"/>
    <property type="molecule type" value="Genomic_DNA"/>
</dbReference>
<feature type="region of interest" description="Disordered" evidence="1">
    <location>
        <begin position="1"/>
        <end position="76"/>
    </location>
</feature>
<feature type="domain" description="C2H2-type" evidence="2">
    <location>
        <begin position="177"/>
        <end position="199"/>
    </location>
</feature>
<reference evidence="3" key="1">
    <citation type="submission" date="2022-06" db="EMBL/GenBank/DDBJ databases">
        <title>Genome Sequence of Candolleomyces eurysporus.</title>
        <authorList>
            <person name="Buettner E."/>
        </authorList>
    </citation>
    <scope>NUCLEOTIDE SEQUENCE</scope>
    <source>
        <strain evidence="3">VTCC 930004</strain>
    </source>
</reference>
<accession>A0A9W8JD97</accession>
<feature type="non-terminal residue" evidence="3">
    <location>
        <position position="1"/>
    </location>
</feature>
<proteinExistence type="predicted"/>
<name>A0A9W8JD97_9AGAR</name>